<dbReference type="Pfam" id="PF13843">
    <property type="entry name" value="DDE_Tnp_1_7"/>
    <property type="match status" value="1"/>
</dbReference>
<evidence type="ECO:0000256" key="1">
    <source>
        <dbReference type="SAM" id="Coils"/>
    </source>
</evidence>
<protein>
    <submittedName>
        <fullName evidence="4">(apollo) hypothetical protein</fullName>
    </submittedName>
</protein>
<keyword evidence="5" id="KW-1185">Reference proteome</keyword>
<feature type="region of interest" description="Disordered" evidence="2">
    <location>
        <begin position="421"/>
        <end position="446"/>
    </location>
</feature>
<feature type="compositionally biased region" description="Polar residues" evidence="2">
    <location>
        <begin position="351"/>
        <end position="360"/>
    </location>
</feature>
<dbReference type="AlphaFoldDB" id="A0A8S3W0S5"/>
<dbReference type="OrthoDB" id="118105at2759"/>
<organism evidence="4 5">
    <name type="scientific">Parnassius apollo</name>
    <name type="common">Apollo butterfly</name>
    <name type="synonym">Papilio apollo</name>
    <dbReference type="NCBI Taxonomy" id="110799"/>
    <lineage>
        <taxon>Eukaryota</taxon>
        <taxon>Metazoa</taxon>
        <taxon>Ecdysozoa</taxon>
        <taxon>Arthropoda</taxon>
        <taxon>Hexapoda</taxon>
        <taxon>Insecta</taxon>
        <taxon>Pterygota</taxon>
        <taxon>Neoptera</taxon>
        <taxon>Endopterygota</taxon>
        <taxon>Lepidoptera</taxon>
        <taxon>Glossata</taxon>
        <taxon>Ditrysia</taxon>
        <taxon>Papilionoidea</taxon>
        <taxon>Papilionidae</taxon>
        <taxon>Parnassiinae</taxon>
        <taxon>Parnassini</taxon>
        <taxon>Parnassius</taxon>
        <taxon>Parnassius</taxon>
    </lineage>
</organism>
<name>A0A8S3W0S5_PARAO</name>
<feature type="domain" description="PiggyBac transposable element-derived protein" evidence="3">
    <location>
        <begin position="516"/>
        <end position="876"/>
    </location>
</feature>
<gene>
    <name evidence="4" type="ORF">PAPOLLO_LOCUS727</name>
</gene>
<reference evidence="4" key="1">
    <citation type="submission" date="2021-04" db="EMBL/GenBank/DDBJ databases">
        <authorList>
            <person name="Tunstrom K."/>
        </authorList>
    </citation>
    <scope>NUCLEOTIDE SEQUENCE</scope>
</reference>
<dbReference type="PANTHER" id="PTHR46599">
    <property type="entry name" value="PIGGYBAC TRANSPOSABLE ELEMENT-DERIVED PROTEIN 4"/>
    <property type="match status" value="1"/>
</dbReference>
<proteinExistence type="predicted"/>
<feature type="region of interest" description="Disordered" evidence="2">
    <location>
        <begin position="349"/>
        <end position="371"/>
    </location>
</feature>
<evidence type="ECO:0000259" key="3">
    <source>
        <dbReference type="Pfam" id="PF13843"/>
    </source>
</evidence>
<evidence type="ECO:0000313" key="5">
    <source>
        <dbReference type="Proteomes" id="UP000691718"/>
    </source>
</evidence>
<comment type="caution">
    <text evidence="4">The sequence shown here is derived from an EMBL/GenBank/DDBJ whole genome shotgun (WGS) entry which is preliminary data.</text>
</comment>
<keyword evidence="1" id="KW-0175">Coiled coil</keyword>
<sequence>MAFAGTNISLSQPDITQKLTERIDDLKQKIAAWGKRIRRFSERSRRFNQNRLFQSDQKRLYKSLERLEVCGAGPGPDQADTVAFWRGLWSEPVNHNEGPWMEVVASQSASVTPMDPVTITPEDVAEVVRRAPNWKSPGLDGLHHYWLKGFVVRHAVLARQFQEALNQKSLPSLFTTGITHLVPKDQKTVKDHEIENILQYWQSSEESSEDDDCEASLKDYYSQVMDTALDNMQGISNDDLLHILESSPAQAQLLQENDHYLSNSDQEVRHVDKKYKSHLLSKSLLADAMLGPSQGDTEASSKCPPKRTLSTLICRCRDCLSQRPPAHDTPEPVASTSQFLKTPVHLDNAVSGHSQLSPMSQRPPAHDTPEPVARTSQFLQTPAHLENAVFGPSQLSPTLPGARTISPDASPEYTFPYNTATTSSQHLPKSKFPHTNKESVSQSLGDCEQTPEVIVEQEEMAISLAPDDDQLCVLLEPTYAELQTKQRKWSTKVGYFEDRDFSRQLQPTTKHDNRGTPFDHFMDMFPDELFQLIVENTNKYAILKGSQFWKDVDSNEIKAFLAIVILMGIAPQSDIELYWNSDPFYNNQEISRTMPCKRFKKILENIHVCDITTHLPQNHKDHDKLQKIRPMLNILNKTFQENATNSQSQSIDESMIKFKGRDSKKQYMPGKPIKRGYKAWCRCDAKTGYLYQCDIYTGKDKNADSEGLGYRVVKNLCVNVPKDTLIVFDNFFSSVALLEYLYYKGIFAIGTVRLSRKGLPEDFVKKESKKEQLQPGEFTYRYCHPVGVVKWKDTKDVTVLTTAVNPRKIELIERRQKNGEKKKMYCPSAIADYTRNMGGVDHFDHYRSSYSIGRRSKKTWPRLFWFLFECAVINAYIIYQHENETRKNIHRDFRLRLARKLKSEYINIQKGNPIIWKNKKGGVFGVPDELRLGYKGQHYLEPMTTRKRCKFCSTRQKDTRSKYMCQICKVTLCVYPCMIHFHQTSEQQC</sequence>
<dbReference type="InterPro" id="IPR029526">
    <property type="entry name" value="PGBD"/>
</dbReference>
<evidence type="ECO:0000313" key="4">
    <source>
        <dbReference type="EMBL" id="CAG4933838.1"/>
    </source>
</evidence>
<accession>A0A8S3W0S5</accession>
<feature type="coiled-coil region" evidence="1">
    <location>
        <begin position="16"/>
        <end position="43"/>
    </location>
</feature>
<evidence type="ECO:0000256" key="2">
    <source>
        <dbReference type="SAM" id="MobiDB-lite"/>
    </source>
</evidence>
<dbReference type="EMBL" id="CAJQZP010000031">
    <property type="protein sequence ID" value="CAG4933838.1"/>
    <property type="molecule type" value="Genomic_DNA"/>
</dbReference>
<dbReference type="Proteomes" id="UP000691718">
    <property type="component" value="Unassembled WGS sequence"/>
</dbReference>
<dbReference type="PANTHER" id="PTHR46599:SF3">
    <property type="entry name" value="PIGGYBAC TRANSPOSABLE ELEMENT-DERIVED PROTEIN 4"/>
    <property type="match status" value="1"/>
</dbReference>